<dbReference type="PANTHER" id="PTHR46157">
    <property type="entry name" value="K(+) EFFLUX ANTIPORTER 3, CHLOROPLASTIC"/>
    <property type="match status" value="1"/>
</dbReference>
<dbReference type="Pfam" id="PF02080">
    <property type="entry name" value="TrkA_C"/>
    <property type="match status" value="1"/>
</dbReference>
<keyword evidence="7 10" id="KW-1133">Transmembrane helix</keyword>
<dbReference type="EMBL" id="CP072801">
    <property type="protein sequence ID" value="QTR48354.1"/>
    <property type="molecule type" value="Genomic_DNA"/>
</dbReference>
<dbReference type="SUPFAM" id="SSF51735">
    <property type="entry name" value="NAD(P)-binding Rossmann-fold domains"/>
    <property type="match status" value="1"/>
</dbReference>
<dbReference type="Gene3D" id="3.40.50.720">
    <property type="entry name" value="NAD(P)-binding Rossmann-like Domain"/>
    <property type="match status" value="1"/>
</dbReference>
<dbReference type="SUPFAM" id="SSF116726">
    <property type="entry name" value="TrkA C-terminal domain-like"/>
    <property type="match status" value="1"/>
</dbReference>
<feature type="transmembrane region" description="Helical" evidence="10">
    <location>
        <begin position="37"/>
        <end position="55"/>
    </location>
</feature>
<accession>A0ABX7WX36</accession>
<proteinExistence type="predicted"/>
<name>A0ABX7WX36_9GAMM</name>
<keyword evidence="9 10" id="KW-0472">Membrane</keyword>
<evidence type="ECO:0000256" key="9">
    <source>
        <dbReference type="ARBA" id="ARBA00023136"/>
    </source>
</evidence>
<dbReference type="Pfam" id="PF00999">
    <property type="entry name" value="Na_H_Exchanger"/>
    <property type="match status" value="1"/>
</dbReference>
<dbReference type="InterPro" id="IPR006037">
    <property type="entry name" value="RCK_C"/>
</dbReference>
<feature type="transmembrane region" description="Helical" evidence="10">
    <location>
        <begin position="157"/>
        <end position="177"/>
    </location>
</feature>
<feature type="domain" description="RCK C-terminal" evidence="12">
    <location>
        <begin position="580"/>
        <end position="665"/>
    </location>
</feature>
<evidence type="ECO:0000256" key="4">
    <source>
        <dbReference type="ARBA" id="ARBA00022538"/>
    </source>
</evidence>
<feature type="transmembrane region" description="Helical" evidence="10">
    <location>
        <begin position="334"/>
        <end position="355"/>
    </location>
</feature>
<evidence type="ECO:0000256" key="6">
    <source>
        <dbReference type="ARBA" id="ARBA00022958"/>
    </source>
</evidence>
<keyword evidence="5 10" id="KW-0812">Transmembrane</keyword>
<evidence type="ECO:0000256" key="1">
    <source>
        <dbReference type="ARBA" id="ARBA00004141"/>
    </source>
</evidence>
<feature type="transmembrane region" description="Helical" evidence="10">
    <location>
        <begin position="61"/>
        <end position="80"/>
    </location>
</feature>
<dbReference type="Gene3D" id="3.30.70.1450">
    <property type="entry name" value="Regulator of K+ conductance, C-terminal domain"/>
    <property type="match status" value="1"/>
</dbReference>
<keyword evidence="14" id="KW-1185">Reference proteome</keyword>
<feature type="transmembrane region" description="Helical" evidence="10">
    <location>
        <begin position="189"/>
        <end position="211"/>
    </location>
</feature>
<dbReference type="InterPro" id="IPR003148">
    <property type="entry name" value="RCK_N"/>
</dbReference>
<evidence type="ECO:0000256" key="5">
    <source>
        <dbReference type="ARBA" id="ARBA00022692"/>
    </source>
</evidence>
<keyword evidence="4" id="KW-0633">Potassium transport</keyword>
<feature type="transmembrane region" description="Helical" evidence="10">
    <location>
        <begin position="300"/>
        <end position="322"/>
    </location>
</feature>
<feature type="transmembrane region" description="Helical" evidence="10">
    <location>
        <begin position="12"/>
        <end position="30"/>
    </location>
</feature>
<organism evidence="13 14">
    <name type="scientific">Thiothrix litoralis</name>
    <dbReference type="NCBI Taxonomy" id="2891210"/>
    <lineage>
        <taxon>Bacteria</taxon>
        <taxon>Pseudomonadati</taxon>
        <taxon>Pseudomonadota</taxon>
        <taxon>Gammaproteobacteria</taxon>
        <taxon>Thiotrichales</taxon>
        <taxon>Thiotrichaceae</taxon>
        <taxon>Thiothrix</taxon>
    </lineage>
</organism>
<evidence type="ECO:0000259" key="12">
    <source>
        <dbReference type="PROSITE" id="PS51202"/>
    </source>
</evidence>
<keyword evidence="8" id="KW-0406">Ion transport</keyword>
<sequence length="684" mass="74576">MVGNYVEEHDLLRSILLLLVMSVGAVAAFRTLRLPPILGYLVVGAAMGMNGAEFIPESEGLAFMGEVGMVFLLFAIGLEFSMKQFMAMRNTIIGLGGLQVVISTLSGMALLSYFGASWQSALVAGGAMAMSSTAIVVKQLNDQAEMRAPHGQSALGILLFQDIAVVPFLVVIPLLAASGGNEIGNTSEFLFKVSSYALLFFVTLLVGHYTLRPLFQYIARAESLELFNITVLLVALTAAWITQSLGLSLALGAFLAGMLLSETEYKHQIESEIRPFRDILMGLFFITVGTKLDLGVLSSLWLPVLLLVLGLTIGKGLLIGLLTRLFSKSNSSSLRTGLVLGQGGEFGFALLALALNNNVMSSGEAQTTLAAIVISMAISPLIIRYNERITTVLLADTYTHQQFKDAAEVSEAVNEVQDHVILCGYRRMGQNIAHFLQEQGVSYLALDLDPSIVEKTWEAGDPVHYADATRPEILIAAGLLRARMVVITVVDIEVAKRIIEAIRLKREDIPVLVRTRDERHLEALERLGATSVLPETLEATLMITQRIVEQLGFSPDEVFQMTEKIRTDSYRSLHSYYHGDQEKPQQGNKAAFLHTFTLQDNDFGVGKRISELKLERFAVNIKALRRGDIRGEQPSPDILLQSGDVLVLEGGKSDSFREVENALKTGGKTTKTSATPVITVPDSN</sequence>
<evidence type="ECO:0000256" key="7">
    <source>
        <dbReference type="ARBA" id="ARBA00022989"/>
    </source>
</evidence>
<feature type="domain" description="RCK N-terminal" evidence="11">
    <location>
        <begin position="417"/>
        <end position="534"/>
    </location>
</feature>
<evidence type="ECO:0000256" key="10">
    <source>
        <dbReference type="SAM" id="Phobius"/>
    </source>
</evidence>
<dbReference type="Pfam" id="PF02254">
    <property type="entry name" value="TrkA_N"/>
    <property type="match status" value="1"/>
</dbReference>
<dbReference type="PROSITE" id="PS51202">
    <property type="entry name" value="RCK_C"/>
    <property type="match status" value="1"/>
</dbReference>
<evidence type="ECO:0000256" key="2">
    <source>
        <dbReference type="ARBA" id="ARBA00022448"/>
    </source>
</evidence>
<dbReference type="PANTHER" id="PTHR46157:SF4">
    <property type="entry name" value="K(+) EFFLUX ANTIPORTER 3, CHLOROPLASTIC"/>
    <property type="match status" value="1"/>
</dbReference>
<feature type="transmembrane region" description="Helical" evidence="10">
    <location>
        <begin position="223"/>
        <end position="241"/>
    </location>
</feature>
<evidence type="ECO:0000256" key="3">
    <source>
        <dbReference type="ARBA" id="ARBA00022449"/>
    </source>
</evidence>
<protein>
    <submittedName>
        <fullName evidence="13">Cation:proton antiporter</fullName>
    </submittedName>
</protein>
<dbReference type="InterPro" id="IPR006153">
    <property type="entry name" value="Cation/H_exchanger_TM"/>
</dbReference>
<feature type="transmembrane region" description="Helical" evidence="10">
    <location>
        <begin position="367"/>
        <end position="385"/>
    </location>
</feature>
<evidence type="ECO:0000313" key="14">
    <source>
        <dbReference type="Proteomes" id="UP000672039"/>
    </source>
</evidence>
<dbReference type="InterPro" id="IPR036721">
    <property type="entry name" value="RCK_C_sf"/>
</dbReference>
<reference evidence="13 14" key="1">
    <citation type="submission" date="2021-04" db="EMBL/GenBank/DDBJ databases">
        <title>Genomics, taxonomy and metabolism of representatives of sulfur bacteria of the genus Thiothrix: Thiothrix fructosivorans QT, Thiothrix unzii A1T and three new species, Thiothrix subterranea sp. nov., Thiothrix litoralis sp. nov. and 'Candidatus Thiothrix anitrata' sp. nov.</title>
        <authorList>
            <person name="Ravin N.V."/>
            <person name="Smolyakov D."/>
            <person name="Rudenko T.S."/>
            <person name="Mardanov A.V."/>
            <person name="Beletsky A.V."/>
            <person name="Markov N.D."/>
            <person name="Fomenkov A.I."/>
            <person name="Roberts R.J."/>
            <person name="Karnachuk O.V."/>
            <person name="Novikov A."/>
            <person name="Grabovich M.Y."/>
        </authorList>
    </citation>
    <scope>NUCLEOTIDE SEQUENCE [LARGE SCALE GENOMIC DNA]</scope>
    <source>
        <strain evidence="13 14">AS</strain>
    </source>
</reference>
<keyword evidence="3" id="KW-0050">Antiport</keyword>
<gene>
    <name evidence="13" type="ORF">J9253_06715</name>
</gene>
<dbReference type="Gene3D" id="1.20.1530.20">
    <property type="match status" value="1"/>
</dbReference>
<evidence type="ECO:0000259" key="11">
    <source>
        <dbReference type="PROSITE" id="PS51201"/>
    </source>
</evidence>
<evidence type="ECO:0000313" key="13">
    <source>
        <dbReference type="EMBL" id="QTR48354.1"/>
    </source>
</evidence>
<dbReference type="Proteomes" id="UP000672039">
    <property type="component" value="Chromosome"/>
</dbReference>
<keyword evidence="2" id="KW-0813">Transport</keyword>
<feature type="transmembrane region" description="Helical" evidence="10">
    <location>
        <begin position="120"/>
        <end position="137"/>
    </location>
</feature>
<dbReference type="InterPro" id="IPR038770">
    <property type="entry name" value="Na+/solute_symporter_sf"/>
</dbReference>
<keyword evidence="6" id="KW-0630">Potassium</keyword>
<dbReference type="InterPro" id="IPR036291">
    <property type="entry name" value="NAD(P)-bd_dom_sf"/>
</dbReference>
<feature type="transmembrane region" description="Helical" evidence="10">
    <location>
        <begin position="92"/>
        <end position="114"/>
    </location>
</feature>
<comment type="subcellular location">
    <subcellularLocation>
        <location evidence="1">Membrane</location>
        <topology evidence="1">Multi-pass membrane protein</topology>
    </subcellularLocation>
</comment>
<evidence type="ECO:0000256" key="8">
    <source>
        <dbReference type="ARBA" id="ARBA00023065"/>
    </source>
</evidence>
<dbReference type="PROSITE" id="PS51201">
    <property type="entry name" value="RCK_N"/>
    <property type="match status" value="1"/>
</dbReference>